<keyword evidence="4" id="KW-0862">Zinc</keyword>
<gene>
    <name evidence="8" type="ORF">AM305_03413</name>
</gene>
<evidence type="ECO:0000256" key="4">
    <source>
        <dbReference type="ARBA" id="ARBA00022833"/>
    </source>
</evidence>
<evidence type="ECO:0000313" key="9">
    <source>
        <dbReference type="Proteomes" id="UP000005532"/>
    </source>
</evidence>
<dbReference type="eggNOG" id="ENOG502Z8Q4">
    <property type="taxonomic scope" value="Bacteria"/>
</dbReference>
<feature type="chain" id="PRO_5002957148" evidence="6">
    <location>
        <begin position="26"/>
        <end position="328"/>
    </location>
</feature>
<evidence type="ECO:0000256" key="5">
    <source>
        <dbReference type="ARBA" id="ARBA00023459"/>
    </source>
</evidence>
<feature type="signal peptide" evidence="6">
    <location>
        <begin position="1"/>
        <end position="25"/>
    </location>
</feature>
<dbReference type="GO" id="GO:0016787">
    <property type="term" value="F:hydrolase activity"/>
    <property type="evidence" value="ECO:0007669"/>
    <property type="project" value="UniProtKB-KW"/>
</dbReference>
<sequence length="328" mass="36744">MNRRRFMTATASLAATAMLPKTSVAQTVKKSATVELVPVTYLQTPMQLQFQRNIESLKNKPYQDFFNGELRVPMEMVKGLHQPLPADQVFAPTAEALNEALENIDNAPVSGYGVINDGEKGIAAFSRSRHFMPNVTSEMFKWWMLWHTVEKERYMLWFPQAHINNSLADPERAADKSLSYEARFYNNPNHITEYIGDTLLDTIAVFVPPEQIGFRSEVLKAKNITASASGWSHPVGADNVAMATLIHLVRDVEGGAELISFYWTTPHAELSRIAKIKGAGERGVQAMSAHLTEEKALAIAYEMSVHDMTEFTHLAEILPELYAQFGQL</sequence>
<evidence type="ECO:0000313" key="8">
    <source>
        <dbReference type="EMBL" id="EER46028.1"/>
    </source>
</evidence>
<proteinExistence type="inferred from homology"/>
<evidence type="ECO:0000256" key="2">
    <source>
        <dbReference type="ARBA" id="ARBA00022723"/>
    </source>
</evidence>
<organism evidence="8 9">
    <name type="scientific">Actinobacillus minor NM305</name>
    <dbReference type="NCBI Taxonomy" id="637911"/>
    <lineage>
        <taxon>Bacteria</taxon>
        <taxon>Pseudomonadati</taxon>
        <taxon>Pseudomonadota</taxon>
        <taxon>Gammaproteobacteria</taxon>
        <taxon>Pasteurellales</taxon>
        <taxon>Pasteurellaceae</taxon>
        <taxon>Actinobacillus</taxon>
    </lineage>
</organism>
<evidence type="ECO:0000259" key="7">
    <source>
        <dbReference type="Pfam" id="PF18089"/>
    </source>
</evidence>
<dbReference type="Pfam" id="PF18089">
    <property type="entry name" value="DAPG_hydrolase"/>
    <property type="match status" value="1"/>
</dbReference>
<dbReference type="Proteomes" id="UP000005532">
    <property type="component" value="Unassembled WGS sequence"/>
</dbReference>
<keyword evidence="3" id="KW-0378">Hydrolase</keyword>
<dbReference type="EMBL" id="ACQL01000163">
    <property type="protein sequence ID" value="EER46028.1"/>
    <property type="molecule type" value="Genomic_DNA"/>
</dbReference>
<evidence type="ECO:0000256" key="3">
    <source>
        <dbReference type="ARBA" id="ARBA00022801"/>
    </source>
</evidence>
<dbReference type="AlphaFoldDB" id="C5S4Y7"/>
<dbReference type="InterPro" id="IPR041526">
    <property type="entry name" value="DAPG_hydrolase"/>
</dbReference>
<protein>
    <submittedName>
        <fullName evidence="8">PhlG</fullName>
    </submittedName>
</protein>
<evidence type="ECO:0000256" key="1">
    <source>
        <dbReference type="ARBA" id="ARBA00001947"/>
    </source>
</evidence>
<keyword evidence="2" id="KW-0479">Metal-binding</keyword>
<accession>C5S4Y7</accession>
<keyword evidence="6" id="KW-0732">Signal</keyword>
<name>C5S4Y7_9PAST</name>
<dbReference type="RefSeq" id="WP_005826096.1">
    <property type="nucleotide sequence ID" value="NZ_ACQL01000163.1"/>
</dbReference>
<reference evidence="8 9" key="1">
    <citation type="journal article" date="2010" name="Vet. Microbiol.">
        <title>Production of haemolysins by strains of the Actinobacillus minor/porcitonsillarum complex.</title>
        <authorList>
            <person name="Arya G."/>
            <person name="Niven D.F."/>
        </authorList>
    </citation>
    <scope>NUCLEOTIDE SEQUENCE [LARGE SCALE GENOMIC DNA]</scope>
    <source>
        <strain evidence="8 9">NM305</strain>
    </source>
</reference>
<comment type="similarity">
    <text evidence="5">Belongs to the DAPG/phloretin hydrolase family.</text>
</comment>
<feature type="domain" description="DAPG hydrolase PhiG" evidence="7">
    <location>
        <begin position="92"/>
        <end position="323"/>
    </location>
</feature>
<comment type="caution">
    <text evidence="8">The sequence shown here is derived from an EMBL/GenBank/DDBJ whole genome shotgun (WGS) entry which is preliminary data.</text>
</comment>
<comment type="cofactor">
    <cofactor evidence="1">
        <name>Zn(2+)</name>
        <dbReference type="ChEBI" id="CHEBI:29105"/>
    </cofactor>
</comment>
<evidence type="ECO:0000256" key="6">
    <source>
        <dbReference type="SAM" id="SignalP"/>
    </source>
</evidence>
<dbReference type="GO" id="GO:0046872">
    <property type="term" value="F:metal ion binding"/>
    <property type="evidence" value="ECO:0007669"/>
    <property type="project" value="UniProtKB-KW"/>
</dbReference>